<protein>
    <submittedName>
        <fullName evidence="1">Uncharacterized protein</fullName>
    </submittedName>
</protein>
<gene>
    <name evidence="1" type="ORF">SAMN04488000_12793</name>
</gene>
<dbReference type="Proteomes" id="UP000199503">
    <property type="component" value="Unassembled WGS sequence"/>
</dbReference>
<proteinExistence type="predicted"/>
<dbReference type="RefSeq" id="WP_218159928.1">
    <property type="nucleotide sequence ID" value="NZ_FOFV01000027.1"/>
</dbReference>
<evidence type="ECO:0000313" key="1">
    <source>
        <dbReference type="EMBL" id="SES41234.1"/>
    </source>
</evidence>
<dbReference type="AlphaFoldDB" id="A0A1H9X532"/>
<keyword evidence="2" id="KW-1185">Reference proteome</keyword>
<organism evidence="1 2">
    <name type="scientific">Lentzea albida</name>
    <dbReference type="NCBI Taxonomy" id="65499"/>
    <lineage>
        <taxon>Bacteria</taxon>
        <taxon>Bacillati</taxon>
        <taxon>Actinomycetota</taxon>
        <taxon>Actinomycetes</taxon>
        <taxon>Pseudonocardiales</taxon>
        <taxon>Pseudonocardiaceae</taxon>
        <taxon>Lentzea</taxon>
    </lineage>
</organism>
<reference evidence="2" key="1">
    <citation type="submission" date="2016-10" db="EMBL/GenBank/DDBJ databases">
        <authorList>
            <person name="Varghese N."/>
            <person name="Submissions S."/>
        </authorList>
    </citation>
    <scope>NUCLEOTIDE SEQUENCE [LARGE SCALE GENOMIC DNA]</scope>
    <source>
        <strain evidence="2">DSM 44437</strain>
    </source>
</reference>
<accession>A0A1H9X532</accession>
<name>A0A1H9X532_9PSEU</name>
<sequence>MSLTSQLHRGELGRWCAVTFPGTPEAVRQVVATAKSAEKGLVRPAGRPDRRHWADIGGAFGQRLADLVDPAPPYGALLGMIRAGWLSFAQAHAEAAAYPSHHRLEAEHRARALSLRRTPDGWLDLGRTGDVRGVDQAASVALRDLLARTRAYQTAHAPVGQFGSDGAEAGLARSAWVISACEGIYRSGEVDERLARVLRIGGRPEDLRALPSEQAVTELVKLTRRVRNTALDEFRRLAGNPGPGVPLGVAAPTFVPNWADGDLLVGTSSETLLVDVKTVMSLADPDKVSRWLWQILLYAWLDTNHLNHVRAVGLYLARHGALITWGLDELAESLLGDTSGGHRKRTRREFEALASKVITAEGGRFPIS</sequence>
<dbReference type="EMBL" id="FOFV01000027">
    <property type="protein sequence ID" value="SES41234.1"/>
    <property type="molecule type" value="Genomic_DNA"/>
</dbReference>
<evidence type="ECO:0000313" key="2">
    <source>
        <dbReference type="Proteomes" id="UP000199503"/>
    </source>
</evidence>